<dbReference type="GO" id="GO:0016787">
    <property type="term" value="F:hydrolase activity"/>
    <property type="evidence" value="ECO:0007669"/>
    <property type="project" value="UniProtKB-KW"/>
</dbReference>
<dbReference type="Pfam" id="PF13454">
    <property type="entry name" value="NAD_binding_9"/>
    <property type="match status" value="1"/>
</dbReference>
<dbReference type="PANTHER" id="PTHR40254:SF1">
    <property type="entry name" value="BLR0577 PROTEIN"/>
    <property type="match status" value="1"/>
</dbReference>
<comment type="caution">
    <text evidence="2">The sequence shown here is derived from an EMBL/GenBank/DDBJ whole genome shotgun (WGS) entry which is preliminary data.</text>
</comment>
<dbReference type="PANTHER" id="PTHR40254">
    <property type="entry name" value="BLR0577 PROTEIN"/>
    <property type="match status" value="1"/>
</dbReference>
<dbReference type="Proteomes" id="UP000484858">
    <property type="component" value="Unassembled WGS sequence"/>
</dbReference>
<reference evidence="2 3" key="1">
    <citation type="submission" date="2013-04" db="EMBL/GenBank/DDBJ databases">
        <title>Gluconobacter oxydans NBRC 3293 whole genome sequence.</title>
        <authorList>
            <person name="Matsutani M."/>
            <person name="Yakushi T."/>
            <person name="Matsushita K."/>
        </authorList>
    </citation>
    <scope>NUCLEOTIDE SEQUENCE [LARGE SCALE GENOMIC DNA]</scope>
    <source>
        <strain evidence="2 3">NBRC 3293</strain>
    </source>
</reference>
<dbReference type="SUPFAM" id="SSF51905">
    <property type="entry name" value="FAD/NAD(P)-binding domain"/>
    <property type="match status" value="2"/>
</dbReference>
<dbReference type="InterPro" id="IPR036188">
    <property type="entry name" value="FAD/NAD-bd_sf"/>
</dbReference>
<dbReference type="EMBL" id="BARJ01000003">
    <property type="protein sequence ID" value="GEM16207.1"/>
    <property type="molecule type" value="Genomic_DNA"/>
</dbReference>
<feature type="domain" description="FAD-dependent urate hydroxylase HpyO/Asp monooxygenase CreE-like FAD/NAD(P)-binding" evidence="1">
    <location>
        <begin position="24"/>
        <end position="163"/>
    </location>
</feature>
<dbReference type="AlphaFoldDB" id="A0A829WZZ1"/>
<proteinExistence type="predicted"/>
<dbReference type="InterPro" id="IPR052189">
    <property type="entry name" value="L-asp_N-monooxygenase_NS-form"/>
</dbReference>
<evidence type="ECO:0000313" key="2">
    <source>
        <dbReference type="EMBL" id="GEM16207.1"/>
    </source>
</evidence>
<dbReference type="InterPro" id="IPR038732">
    <property type="entry name" value="HpyO/CreE_NAD-binding"/>
</dbReference>
<evidence type="ECO:0000259" key="1">
    <source>
        <dbReference type="Pfam" id="PF13454"/>
    </source>
</evidence>
<organism evidence="2 3">
    <name type="scientific">Gluconobacter oxydans NBRC 3293</name>
    <dbReference type="NCBI Taxonomy" id="1315969"/>
    <lineage>
        <taxon>Bacteria</taxon>
        <taxon>Pseudomonadati</taxon>
        <taxon>Pseudomonadota</taxon>
        <taxon>Alphaproteobacteria</taxon>
        <taxon>Acetobacterales</taxon>
        <taxon>Acetobacteraceae</taxon>
        <taxon>Gluconobacter</taxon>
    </lineage>
</organism>
<sequence length="472" mass="51612">MLRFADDPVEKNGSMSPSDRPLIAIIGGGASGTLLAWNLRRLHVQARIIVIDPAERPAVGLAYSTLSPCHFLNVPVGGMSADPDDPEHFLRWLRTHHDPDVTPGQFMPRAVFGQYLSSLWAEARPEWRQTSVLSCQRVAGRLELALGDGERLQADQVVLATGNFGPAPVAKVDPDLALSGQYHPSGWDNGFYDRIAPDAAVVLIGTGLTSLDVLMRLRENGHRGRVVALSRHGWCPERHAPSAPAKTDIIPPGTPATARAYFRAFRDSLAKGTGWRSVVDALRPRINPLWQALDLAEKKRFRRHLQRRWDIVRHRIAPEVADFMLAELENGTLDCRRGQVTHLGAEAGQVLVRARDRVGLFTLSADHVVNCTGPSRAYRQMADTLPHALLAAGMVRETALGGLHCRGDGALTDAAGRCAGDLFALGPMRWGTLFETTAIPEIRRQAADLATLLKERCGRNVREASCETVLPG</sequence>
<gene>
    <name evidence="2" type="ORF">NBRC3293_0704</name>
</gene>
<dbReference type="Gene3D" id="3.50.50.60">
    <property type="entry name" value="FAD/NAD(P)-binding domain"/>
    <property type="match status" value="1"/>
</dbReference>
<accession>A0A829WZZ1</accession>
<evidence type="ECO:0000313" key="3">
    <source>
        <dbReference type="Proteomes" id="UP000484858"/>
    </source>
</evidence>
<name>A0A829WZZ1_GLUOY</name>
<protein>
    <submittedName>
        <fullName evidence="2">Hydroxyacylglutathione hydrolase</fullName>
    </submittedName>
</protein>
<keyword evidence="2" id="KW-0378">Hydrolase</keyword>